<dbReference type="Proteomes" id="UP000326202">
    <property type="component" value="Chromosome"/>
</dbReference>
<dbReference type="KEGG" id="htq:FRZ44_44950"/>
<feature type="active site" evidence="2">
    <location>
        <position position="218"/>
    </location>
</feature>
<evidence type="ECO:0000256" key="3">
    <source>
        <dbReference type="PIRSR" id="PIRSR640198-2"/>
    </source>
</evidence>
<sequence>MNADDFKNSPSGRLVPTIHGRMAFVPHPLPPPHIDLARLAAPLANAALALGELSGIGRTLPNPNLLIRPFSRVEAVASSKIEGTVTSAPELLMLELSPSTQHVSADTREVHNYILALQRGLNLVPSLPLSKRLFRELHEVLLDGVSADRGARFAPGQFKTDQNWIGSRTIENARFVPPPPDDSMTALDELEKFIHRKNEDLPLLVKLALIHYQFETIHPFPDGNGRVGRLIVPLMLCEQKALSQPLLYLSAYLEKHYDTYIDLMYDVSRSGSWDNWIAFFLTGVETAARNAITKSHALQDSHRDFMGRIRTARTSALLAMTIDSLFEIPATTVPHVSRELKISYNAAKNNLKRLLDLGIIGEGDKDRRPLWFYAREIMRITNAPDS</sequence>
<dbReference type="PANTHER" id="PTHR13504:SF38">
    <property type="entry name" value="FIDO DOMAIN-CONTAINING PROTEIN"/>
    <property type="match status" value="1"/>
</dbReference>
<feature type="domain" description="Fido" evidence="4">
    <location>
        <begin position="129"/>
        <end position="282"/>
    </location>
</feature>
<evidence type="ECO:0000256" key="2">
    <source>
        <dbReference type="PIRSR" id="PIRSR640198-1"/>
    </source>
</evidence>
<dbReference type="Pfam" id="PF13784">
    <property type="entry name" value="Fic_N"/>
    <property type="match status" value="1"/>
</dbReference>
<proteinExistence type="predicted"/>
<dbReference type="Gene3D" id="1.10.3290.10">
    <property type="entry name" value="Fido-like domain"/>
    <property type="match status" value="1"/>
</dbReference>
<feature type="binding site" evidence="3">
    <location>
        <begin position="222"/>
        <end position="229"/>
    </location>
    <ligand>
        <name>ATP</name>
        <dbReference type="ChEBI" id="CHEBI:30616"/>
    </ligand>
</feature>
<gene>
    <name evidence="5" type="ORF">FRZ44_44950</name>
</gene>
<dbReference type="EMBL" id="CP042906">
    <property type="protein sequence ID" value="QEX19182.1"/>
    <property type="molecule type" value="Genomic_DNA"/>
</dbReference>
<dbReference type="PROSITE" id="PS51459">
    <property type="entry name" value="FIDO"/>
    <property type="match status" value="1"/>
</dbReference>
<keyword evidence="1" id="KW-0067">ATP-binding</keyword>
<dbReference type="Pfam" id="PF02661">
    <property type="entry name" value="Fic"/>
    <property type="match status" value="1"/>
</dbReference>
<feature type="binding site" evidence="1">
    <location>
        <position position="260"/>
    </location>
    <ligand>
        <name>ATP</name>
        <dbReference type="ChEBI" id="CHEBI:30616"/>
    </ligand>
</feature>
<feature type="binding site" evidence="1">
    <location>
        <position position="218"/>
    </location>
    <ligand>
        <name>ATP</name>
        <dbReference type="ChEBI" id="CHEBI:30616"/>
    </ligand>
</feature>
<dbReference type="SUPFAM" id="SSF140931">
    <property type="entry name" value="Fic-like"/>
    <property type="match status" value="1"/>
</dbReference>
<keyword evidence="1" id="KW-0547">Nucleotide-binding</keyword>
<evidence type="ECO:0000256" key="1">
    <source>
        <dbReference type="PIRSR" id="PIRSR038925-1"/>
    </source>
</evidence>
<accession>A0A5J6MNC5</accession>
<dbReference type="InterPro" id="IPR025758">
    <property type="entry name" value="Fic/DOC_N"/>
</dbReference>
<organism evidence="5 6">
    <name type="scientific">Hypericibacter terrae</name>
    <dbReference type="NCBI Taxonomy" id="2602015"/>
    <lineage>
        <taxon>Bacteria</taxon>
        <taxon>Pseudomonadati</taxon>
        <taxon>Pseudomonadota</taxon>
        <taxon>Alphaproteobacteria</taxon>
        <taxon>Rhodospirillales</taxon>
        <taxon>Dongiaceae</taxon>
        <taxon>Hypericibacter</taxon>
    </lineage>
</organism>
<evidence type="ECO:0000313" key="6">
    <source>
        <dbReference type="Proteomes" id="UP000326202"/>
    </source>
</evidence>
<evidence type="ECO:0000259" key="4">
    <source>
        <dbReference type="PROSITE" id="PS51459"/>
    </source>
</evidence>
<dbReference type="OrthoDB" id="9813719at2"/>
<dbReference type="InterPro" id="IPR040198">
    <property type="entry name" value="Fido_containing"/>
</dbReference>
<dbReference type="InterPro" id="IPR003812">
    <property type="entry name" value="Fido"/>
</dbReference>
<feature type="binding site" evidence="1">
    <location>
        <position position="82"/>
    </location>
    <ligand>
        <name>ATP</name>
        <dbReference type="ChEBI" id="CHEBI:30616"/>
    </ligand>
</feature>
<feature type="binding site" evidence="1">
    <location>
        <begin position="223"/>
        <end position="229"/>
    </location>
    <ligand>
        <name>ATP</name>
        <dbReference type="ChEBI" id="CHEBI:30616"/>
    </ligand>
</feature>
<reference evidence="5 6" key="1">
    <citation type="submission" date="2019-08" db="EMBL/GenBank/DDBJ databases">
        <title>Hyperibacter terrae gen. nov., sp. nov. and Hyperibacter viscosus sp. nov., two new members in the family Rhodospirillaceae isolated from the rhizosphere of Hypericum perforatum.</title>
        <authorList>
            <person name="Noviana Z."/>
        </authorList>
    </citation>
    <scope>NUCLEOTIDE SEQUENCE [LARGE SCALE GENOMIC DNA]</scope>
    <source>
        <strain evidence="5 6">R5913</strain>
    </source>
</reference>
<dbReference type="InterPro" id="IPR036597">
    <property type="entry name" value="Fido-like_dom_sf"/>
</dbReference>
<name>A0A5J6MNC5_9PROT</name>
<protein>
    <submittedName>
        <fullName evidence="5">Cell filamentation protein Fic</fullName>
    </submittedName>
</protein>
<dbReference type="InterPro" id="IPR026287">
    <property type="entry name" value="SoFic-like"/>
</dbReference>
<dbReference type="RefSeq" id="WP_151179271.1">
    <property type="nucleotide sequence ID" value="NZ_CP042906.1"/>
</dbReference>
<dbReference type="PANTHER" id="PTHR13504">
    <property type="entry name" value="FIDO DOMAIN-CONTAINING PROTEIN DDB_G0283145"/>
    <property type="match status" value="1"/>
</dbReference>
<evidence type="ECO:0000313" key="5">
    <source>
        <dbReference type="EMBL" id="QEX19182.1"/>
    </source>
</evidence>
<keyword evidence="6" id="KW-1185">Reference proteome</keyword>
<dbReference type="AlphaFoldDB" id="A0A5J6MNC5"/>
<dbReference type="GO" id="GO:0005524">
    <property type="term" value="F:ATP binding"/>
    <property type="evidence" value="ECO:0007669"/>
    <property type="project" value="UniProtKB-KW"/>
</dbReference>
<dbReference type="PIRSF" id="PIRSF038925">
    <property type="entry name" value="AMP-prot_trans"/>
    <property type="match status" value="1"/>
</dbReference>